<dbReference type="InterPro" id="IPR001087">
    <property type="entry name" value="GDSL"/>
</dbReference>
<feature type="signal peptide" evidence="1">
    <location>
        <begin position="1"/>
        <end position="24"/>
    </location>
</feature>
<reference evidence="3 4" key="1">
    <citation type="submission" date="2024-08" db="EMBL/GenBank/DDBJ databases">
        <authorList>
            <person name="Ishaq N."/>
        </authorList>
    </citation>
    <scope>NUCLEOTIDE SEQUENCE [LARGE SCALE GENOMIC DNA]</scope>
    <source>
        <strain evidence="3 4">JCM 30400</strain>
    </source>
</reference>
<feature type="domain" description="Autotransporter" evidence="2">
    <location>
        <begin position="502"/>
        <end position="791"/>
    </location>
</feature>
<evidence type="ECO:0000313" key="3">
    <source>
        <dbReference type="EMBL" id="MFA0792054.1"/>
    </source>
</evidence>
<dbReference type="RefSeq" id="WP_371844466.1">
    <property type="nucleotide sequence ID" value="NZ_JBGMEL010000018.1"/>
</dbReference>
<dbReference type="SMART" id="SM00869">
    <property type="entry name" value="Autotransporter"/>
    <property type="match status" value="1"/>
</dbReference>
<dbReference type="Pfam" id="PF00657">
    <property type="entry name" value="Lipase_GDSL"/>
    <property type="match status" value="1"/>
</dbReference>
<dbReference type="PROSITE" id="PS51208">
    <property type="entry name" value="AUTOTRANSPORTER"/>
    <property type="match status" value="1"/>
</dbReference>
<name>A0ABV4NR93_9GAMM</name>
<dbReference type="EMBL" id="JBGMEL010000018">
    <property type="protein sequence ID" value="MFA0792054.1"/>
    <property type="molecule type" value="Genomic_DNA"/>
</dbReference>
<keyword evidence="1" id="KW-0732">Signal</keyword>
<sequence length="791" mass="82536">MPNAKRSLAAAIALASLTSISATAEDSAFSQVIAFGDSLTDVGNYQAFTNGGDANDIAINILSQNLGLGSVTPSCAGLSLCLPEVDDTLSDEALLTSAKEQVASALPNIGTGWAVGGHKAADVLLNIVGTQNYLAYLEANGLAYDPSMHNFASALLPDPTRQTATELYADLDQLGLLLLGPTKVAQLLAAAEQYEAAGDAATAAQLKAQATVLEAMIKAAPATIIADSGTTGNPHPTGRGYLETTLGTADANALYWVNGGGNDLLSGFKGVAKGEISIEEATVSAGVASVMLASAAGALSNAGANYILVSNVPDISKTPVVYKAVKDAVESSESAAQLEAAVAAGLMTQDEANAKLTAAIDEALLSANKASEGFNTNLLNLAKDIDGVLMVDQAGLLKVALNNAGQLGLSTEFDQSQYCYDGSGGECIEHEVYGVNGTAPDASKLIFNDTVHPTQVGQQVLADYYTAIVNAAQVAGQLPDIGAQAARTHTNSLDENLAGVRYSQAQTGVFAGSVFGDIDYDNSFAADMSGDSNANLIGMTFALRDNLELGFAVSRSDIDVDNARSDIESTSTNYSLFGRFHHDIFFVEGSATLTDVDFDQVNRALALGNSFTSELEGDTSGENTTLSLTAGANLLGESSFQFGPFVGVTRASMEVDGYTEDAIEGFTYTDSADAEYDPIGMHYGDQERRYTTMRFGAFANKRWNTVNAFAQIWYEDTNGTDEDTLEVGVKSMAGNMNAMPSYSSVDQGMFDDGMGLIAGIRWQAAESIALSANMTSRPAAESASVNVTYRF</sequence>
<protein>
    <submittedName>
        <fullName evidence="3">Autotransporter outer membrane beta-barrel domain-containing protein</fullName>
    </submittedName>
</protein>
<proteinExistence type="predicted"/>
<dbReference type="SUPFAM" id="SSF103515">
    <property type="entry name" value="Autotransporter"/>
    <property type="match status" value="1"/>
</dbReference>
<keyword evidence="4" id="KW-1185">Reference proteome</keyword>
<dbReference type="InterPro" id="IPR036514">
    <property type="entry name" value="SGNH_hydro_sf"/>
</dbReference>
<organism evidence="3 4">
    <name type="scientific">Microbulbifer echini</name>
    <dbReference type="NCBI Taxonomy" id="1529067"/>
    <lineage>
        <taxon>Bacteria</taxon>
        <taxon>Pseudomonadati</taxon>
        <taxon>Pseudomonadota</taxon>
        <taxon>Gammaproteobacteria</taxon>
        <taxon>Cellvibrionales</taxon>
        <taxon>Microbulbiferaceae</taxon>
        <taxon>Microbulbifer</taxon>
    </lineage>
</organism>
<dbReference type="InterPro" id="IPR036709">
    <property type="entry name" value="Autotransporte_beta_dom_sf"/>
</dbReference>
<dbReference type="Proteomes" id="UP001569414">
    <property type="component" value="Unassembled WGS sequence"/>
</dbReference>
<evidence type="ECO:0000256" key="1">
    <source>
        <dbReference type="SAM" id="SignalP"/>
    </source>
</evidence>
<dbReference type="Gene3D" id="2.40.128.130">
    <property type="entry name" value="Autotransporter beta-domain"/>
    <property type="match status" value="1"/>
</dbReference>
<comment type="caution">
    <text evidence="3">The sequence shown here is derived from an EMBL/GenBank/DDBJ whole genome shotgun (WGS) entry which is preliminary data.</text>
</comment>
<dbReference type="Gene3D" id="3.40.50.1110">
    <property type="entry name" value="SGNH hydrolase"/>
    <property type="match status" value="1"/>
</dbReference>
<dbReference type="Pfam" id="PF03797">
    <property type="entry name" value="Autotransporter"/>
    <property type="match status" value="1"/>
</dbReference>
<feature type="chain" id="PRO_5047183765" evidence="1">
    <location>
        <begin position="25"/>
        <end position="791"/>
    </location>
</feature>
<evidence type="ECO:0000313" key="4">
    <source>
        <dbReference type="Proteomes" id="UP001569414"/>
    </source>
</evidence>
<gene>
    <name evidence="3" type="ORF">ACCI51_16010</name>
</gene>
<evidence type="ECO:0000259" key="2">
    <source>
        <dbReference type="PROSITE" id="PS51208"/>
    </source>
</evidence>
<dbReference type="InterPro" id="IPR005546">
    <property type="entry name" value="Autotransporte_beta"/>
</dbReference>
<accession>A0ABV4NR93</accession>